<dbReference type="PROSITE" id="PS50089">
    <property type="entry name" value="ZF_RING_2"/>
    <property type="match status" value="1"/>
</dbReference>
<evidence type="ECO:0000259" key="7">
    <source>
        <dbReference type="PROSITE" id="PS50178"/>
    </source>
</evidence>
<dbReference type="Gene3D" id="3.30.40.10">
    <property type="entry name" value="Zinc/RING finger domain, C3HC4 (zinc finger)"/>
    <property type="match status" value="2"/>
</dbReference>
<sequence>MSEVRGLPLLSGPPPTVDSGDSCRKCNKEFNMFLNRSRKCNHCGYLYCHNCSDFQAMMPRGGQDAGYDLMHVCAFCIDFLNTTAAGRGQLKTMPLSKLKKYVDAYNIKIDRAVEKDDLIEAMLKARNANGCLSRENENFYRKYSVPNRSTRRPGLFSRSGPSSAPPPPRPASSRPTNFPRPDLAPDPPPHQHHYAPPRGPPPHQQQYPSHRPSPPVHPRPQQYRPPPPPPHPHSYPQNQYHGHYPHYTHAPPPVPPHGSRPQPQGYPPYQRPSAARSHENLHQPDASQTPTRQRAATAAPPPAPPTPTLDELLNMTAEAIGSLSVHALKAILFTNHVSAGPVLEKSELVARVNVLIENERRHRERQRAQEEAEEAERIARQQEMLEEYKRAQREREENMKGEQQAEASGAKQEQGEGTSRGTEEGDKRPGPKSAPSPPPKIPPKHRGTAADLERTGLCVICQDDEANIAIVDCGHLAMCRGCADLIMASSRECPLCRTRIVTEARLLRIFKS</sequence>
<dbReference type="InterPro" id="IPR000306">
    <property type="entry name" value="Znf_FYVE"/>
</dbReference>
<dbReference type="PANTHER" id="PTHR14879:SF5">
    <property type="entry name" value="RING-TYPE DOMAIN-CONTAINING PROTEIN"/>
    <property type="match status" value="1"/>
</dbReference>
<dbReference type="InterPro" id="IPR013083">
    <property type="entry name" value="Znf_RING/FYVE/PHD"/>
</dbReference>
<keyword evidence="3" id="KW-0862">Zinc</keyword>
<feature type="domain" description="RING-type" evidence="6">
    <location>
        <begin position="458"/>
        <end position="497"/>
    </location>
</feature>
<dbReference type="EMBL" id="BRPK01000011">
    <property type="protein sequence ID" value="GLB42115.1"/>
    <property type="molecule type" value="Genomic_DNA"/>
</dbReference>
<gene>
    <name evidence="8" type="ORF">LshimejAT787_1101300</name>
</gene>
<feature type="region of interest" description="Disordered" evidence="5">
    <location>
        <begin position="391"/>
        <end position="448"/>
    </location>
</feature>
<keyword evidence="9" id="KW-1185">Reference proteome</keyword>
<dbReference type="SUPFAM" id="SSF57850">
    <property type="entry name" value="RING/U-box"/>
    <property type="match status" value="1"/>
</dbReference>
<dbReference type="Pfam" id="PF13920">
    <property type="entry name" value="zf-C3HC4_3"/>
    <property type="match status" value="1"/>
</dbReference>
<evidence type="ECO:0000256" key="4">
    <source>
        <dbReference type="PROSITE-ProRule" id="PRU00175"/>
    </source>
</evidence>
<protein>
    <recommendedName>
        <fullName evidence="10">RING-type domain-containing protein</fullName>
    </recommendedName>
</protein>
<evidence type="ECO:0000313" key="8">
    <source>
        <dbReference type="EMBL" id="GLB42115.1"/>
    </source>
</evidence>
<evidence type="ECO:0000256" key="3">
    <source>
        <dbReference type="ARBA" id="ARBA00022833"/>
    </source>
</evidence>
<proteinExistence type="predicted"/>
<feature type="domain" description="FYVE-type" evidence="7">
    <location>
        <begin position="17"/>
        <end position="81"/>
    </location>
</feature>
<keyword evidence="1" id="KW-0479">Metal-binding</keyword>
<evidence type="ECO:0000256" key="2">
    <source>
        <dbReference type="ARBA" id="ARBA00022771"/>
    </source>
</evidence>
<dbReference type="SMART" id="SM00184">
    <property type="entry name" value="RING"/>
    <property type="match status" value="2"/>
</dbReference>
<feature type="compositionally biased region" description="Low complexity" evidence="5">
    <location>
        <begin position="288"/>
        <end position="298"/>
    </location>
</feature>
<dbReference type="AlphaFoldDB" id="A0A9P3US71"/>
<evidence type="ECO:0000256" key="1">
    <source>
        <dbReference type="ARBA" id="ARBA00022723"/>
    </source>
</evidence>
<dbReference type="Proteomes" id="UP001063166">
    <property type="component" value="Unassembled WGS sequence"/>
</dbReference>
<accession>A0A9P3US71</accession>
<feature type="compositionally biased region" description="Pro residues" evidence="5">
    <location>
        <begin position="211"/>
        <end position="233"/>
    </location>
</feature>
<comment type="caution">
    <text evidence="8">The sequence shown here is derived from an EMBL/GenBank/DDBJ whole genome shotgun (WGS) entry which is preliminary data.</text>
</comment>
<reference evidence="8" key="1">
    <citation type="submission" date="2022-07" db="EMBL/GenBank/DDBJ databases">
        <title>The genome of Lyophyllum shimeji provides insight into the initial evolution of ectomycorrhizal fungal genome.</title>
        <authorList>
            <person name="Kobayashi Y."/>
            <person name="Shibata T."/>
            <person name="Hirakawa H."/>
            <person name="Shigenobu S."/>
            <person name="Nishiyama T."/>
            <person name="Yamada A."/>
            <person name="Hasebe M."/>
            <person name="Kawaguchi M."/>
        </authorList>
    </citation>
    <scope>NUCLEOTIDE SEQUENCE</scope>
    <source>
        <strain evidence="8">AT787</strain>
    </source>
</reference>
<evidence type="ECO:0000313" key="9">
    <source>
        <dbReference type="Proteomes" id="UP001063166"/>
    </source>
</evidence>
<dbReference type="SMART" id="SM00064">
    <property type="entry name" value="FYVE"/>
    <property type="match status" value="1"/>
</dbReference>
<dbReference type="OrthoDB" id="3045089at2759"/>
<keyword evidence="2 4" id="KW-0863">Zinc-finger</keyword>
<feature type="compositionally biased region" description="Low complexity" evidence="5">
    <location>
        <begin position="171"/>
        <end position="181"/>
    </location>
</feature>
<dbReference type="PRINTS" id="PR01217">
    <property type="entry name" value="PRICHEXTENSN"/>
</dbReference>
<feature type="region of interest" description="Disordered" evidence="5">
    <location>
        <begin position="143"/>
        <end position="309"/>
    </location>
</feature>
<dbReference type="InterPro" id="IPR051728">
    <property type="entry name" value="RING-FYVE_E3_ubiquitin-ligase"/>
</dbReference>
<feature type="compositionally biased region" description="Pro residues" evidence="5">
    <location>
        <begin position="250"/>
        <end position="270"/>
    </location>
</feature>
<feature type="compositionally biased region" description="Low complexity" evidence="5">
    <location>
        <begin position="234"/>
        <end position="249"/>
    </location>
</feature>
<dbReference type="InterPro" id="IPR001841">
    <property type="entry name" value="Znf_RING"/>
</dbReference>
<feature type="compositionally biased region" description="Basic and acidic residues" evidence="5">
    <location>
        <begin position="391"/>
        <end position="400"/>
    </location>
</feature>
<dbReference type="PROSITE" id="PS50178">
    <property type="entry name" value="ZF_FYVE"/>
    <property type="match status" value="1"/>
</dbReference>
<evidence type="ECO:0000256" key="5">
    <source>
        <dbReference type="SAM" id="MobiDB-lite"/>
    </source>
</evidence>
<dbReference type="SUPFAM" id="SSF57903">
    <property type="entry name" value="FYVE/PHD zinc finger"/>
    <property type="match status" value="1"/>
</dbReference>
<organism evidence="8 9">
    <name type="scientific">Lyophyllum shimeji</name>
    <name type="common">Hon-shimeji</name>
    <name type="synonym">Tricholoma shimeji</name>
    <dbReference type="NCBI Taxonomy" id="47721"/>
    <lineage>
        <taxon>Eukaryota</taxon>
        <taxon>Fungi</taxon>
        <taxon>Dikarya</taxon>
        <taxon>Basidiomycota</taxon>
        <taxon>Agaricomycotina</taxon>
        <taxon>Agaricomycetes</taxon>
        <taxon>Agaricomycetidae</taxon>
        <taxon>Agaricales</taxon>
        <taxon>Tricholomatineae</taxon>
        <taxon>Lyophyllaceae</taxon>
        <taxon>Lyophyllum</taxon>
    </lineage>
</organism>
<feature type="compositionally biased region" description="Pro residues" evidence="5">
    <location>
        <begin position="432"/>
        <end position="441"/>
    </location>
</feature>
<name>A0A9P3US71_LYOSH</name>
<evidence type="ECO:0008006" key="10">
    <source>
        <dbReference type="Google" id="ProtNLM"/>
    </source>
</evidence>
<dbReference type="PANTHER" id="PTHR14879">
    <property type="entry name" value="CASPASE REGULATOR, RING FINGER DOMAIN-CONTAINING"/>
    <property type="match status" value="1"/>
</dbReference>
<dbReference type="InterPro" id="IPR017455">
    <property type="entry name" value="Znf_FYVE-rel"/>
</dbReference>
<dbReference type="InterPro" id="IPR011011">
    <property type="entry name" value="Znf_FYVE_PHD"/>
</dbReference>
<dbReference type="Pfam" id="PF01363">
    <property type="entry name" value="FYVE"/>
    <property type="match status" value="1"/>
</dbReference>
<dbReference type="GO" id="GO:0008270">
    <property type="term" value="F:zinc ion binding"/>
    <property type="evidence" value="ECO:0007669"/>
    <property type="project" value="UniProtKB-KW"/>
</dbReference>
<evidence type="ECO:0000259" key="6">
    <source>
        <dbReference type="PROSITE" id="PS50089"/>
    </source>
</evidence>